<organism evidence="2 4">
    <name type="scientific">Adineta ricciae</name>
    <name type="common">Rotifer</name>
    <dbReference type="NCBI Taxonomy" id="249248"/>
    <lineage>
        <taxon>Eukaryota</taxon>
        <taxon>Metazoa</taxon>
        <taxon>Spiralia</taxon>
        <taxon>Gnathifera</taxon>
        <taxon>Rotifera</taxon>
        <taxon>Eurotatoria</taxon>
        <taxon>Bdelloidea</taxon>
        <taxon>Adinetida</taxon>
        <taxon>Adinetidae</taxon>
        <taxon>Adineta</taxon>
    </lineage>
</organism>
<evidence type="ECO:0000313" key="4">
    <source>
        <dbReference type="Proteomes" id="UP000663852"/>
    </source>
</evidence>
<dbReference type="Proteomes" id="UP000663852">
    <property type="component" value="Unassembled WGS sequence"/>
</dbReference>
<evidence type="ECO:0000313" key="1">
    <source>
        <dbReference type="EMBL" id="CAF1493065.1"/>
    </source>
</evidence>
<sequence>MLPFKQAHANHKFRVIVDNALTHSAKHYSVEYFGMKPGTRCKPDKIFYRAEEEMVANDYGVAVSFSPKFHYELNPTEELWAHQKQFVRHRIDQTFPTMVKLINKSRINFIQKNVSLKLMRRFWRTLAAYERGDSYDYVLKMYFSSMYKANVISHRQIINSNSNN</sequence>
<comment type="caution">
    <text evidence="2">The sequence shown here is derived from an EMBL/GenBank/DDBJ whole genome shotgun (WGS) entry which is preliminary data.</text>
</comment>
<name>A0A815VNR1_ADIRI</name>
<proteinExistence type="predicted"/>
<protein>
    <submittedName>
        <fullName evidence="2">Uncharacterized protein</fullName>
    </submittedName>
</protein>
<dbReference type="InterPro" id="IPR036397">
    <property type="entry name" value="RNaseH_sf"/>
</dbReference>
<evidence type="ECO:0000313" key="3">
    <source>
        <dbReference type="Proteomes" id="UP000663828"/>
    </source>
</evidence>
<dbReference type="AlphaFoldDB" id="A0A815VNR1"/>
<dbReference type="EMBL" id="CAJNOR010004318">
    <property type="protein sequence ID" value="CAF1493065.1"/>
    <property type="molecule type" value="Genomic_DNA"/>
</dbReference>
<dbReference type="GO" id="GO:0003676">
    <property type="term" value="F:nucleic acid binding"/>
    <property type="evidence" value="ECO:0007669"/>
    <property type="project" value="InterPro"/>
</dbReference>
<keyword evidence="3" id="KW-1185">Reference proteome</keyword>
<dbReference type="Gene3D" id="3.30.420.10">
    <property type="entry name" value="Ribonuclease H-like superfamily/Ribonuclease H"/>
    <property type="match status" value="1"/>
</dbReference>
<evidence type="ECO:0000313" key="2">
    <source>
        <dbReference type="EMBL" id="CAF1532726.1"/>
    </source>
</evidence>
<accession>A0A815VNR1</accession>
<dbReference type="EMBL" id="CAJNOJ010000906">
    <property type="protein sequence ID" value="CAF1532726.1"/>
    <property type="molecule type" value="Genomic_DNA"/>
</dbReference>
<reference evidence="2" key="1">
    <citation type="submission" date="2021-02" db="EMBL/GenBank/DDBJ databases">
        <authorList>
            <person name="Nowell W R."/>
        </authorList>
    </citation>
    <scope>NUCLEOTIDE SEQUENCE</scope>
</reference>
<dbReference type="Proteomes" id="UP000663828">
    <property type="component" value="Unassembled WGS sequence"/>
</dbReference>
<dbReference type="OrthoDB" id="10039588at2759"/>
<gene>
    <name evidence="2" type="ORF">EDS130_LOCUS44703</name>
    <name evidence="1" type="ORF">XAT740_LOCUS39202</name>
</gene>